<dbReference type="PROSITE" id="PS50294">
    <property type="entry name" value="WD_REPEATS_REGION"/>
    <property type="match status" value="3"/>
</dbReference>
<feature type="compositionally biased region" description="Polar residues" evidence="6">
    <location>
        <begin position="388"/>
        <end position="402"/>
    </location>
</feature>
<dbReference type="SUPFAM" id="SSF50978">
    <property type="entry name" value="WD40 repeat-like"/>
    <property type="match status" value="2"/>
</dbReference>
<protein>
    <submittedName>
        <fullName evidence="7">Uncharacterized protein</fullName>
    </submittedName>
</protein>
<evidence type="ECO:0000256" key="1">
    <source>
        <dbReference type="ARBA" id="ARBA00022574"/>
    </source>
</evidence>
<keyword evidence="5" id="KW-0175">Coiled coil</keyword>
<keyword evidence="3" id="KW-0687">Ribonucleoprotein</keyword>
<keyword evidence="1 4" id="KW-0853">WD repeat</keyword>
<dbReference type="PROSITE" id="PS00678">
    <property type="entry name" value="WD_REPEATS_1"/>
    <property type="match status" value="1"/>
</dbReference>
<feature type="compositionally biased region" description="Basic residues" evidence="6">
    <location>
        <begin position="1108"/>
        <end position="1118"/>
    </location>
</feature>
<feature type="compositionally biased region" description="Basic and acidic residues" evidence="6">
    <location>
        <begin position="369"/>
        <end position="386"/>
    </location>
</feature>
<dbReference type="OMA" id="VWCESEE"/>
<keyword evidence="2" id="KW-0677">Repeat</keyword>
<dbReference type="GO" id="GO:0032040">
    <property type="term" value="C:small-subunit processome"/>
    <property type="evidence" value="ECO:0007669"/>
    <property type="project" value="TreeGrafter"/>
</dbReference>
<dbReference type="InterPro" id="IPR001680">
    <property type="entry name" value="WD40_rpt"/>
</dbReference>
<accession>G0TYP4</accession>
<dbReference type="Gene3D" id="2.130.10.10">
    <property type="entry name" value="YVTN repeat-like/Quinoprotein amine dehydrogenase"/>
    <property type="match status" value="3"/>
</dbReference>
<dbReference type="GO" id="GO:0030490">
    <property type="term" value="P:maturation of SSU-rRNA"/>
    <property type="evidence" value="ECO:0007669"/>
    <property type="project" value="TreeGrafter"/>
</dbReference>
<dbReference type="GO" id="GO:0030515">
    <property type="term" value="F:snoRNA binding"/>
    <property type="evidence" value="ECO:0007669"/>
    <property type="project" value="TreeGrafter"/>
</dbReference>
<feature type="repeat" description="WD" evidence="4">
    <location>
        <begin position="750"/>
        <end position="781"/>
    </location>
</feature>
<sequence>MVGKTYLRYVVGPQGGTVVSNASLSSYSVLARATRAPLPALVTADGSRGVGRRRQNSRAATSTAVLFVPGLESVHVYSVRSGVLQHSLTPANAKMPLEVTTLRVVALEEGKNPTAPPLTSSQQSVTQVDEGGWMLLVGYHNGYIAVFSCGTTSNYGLPVCRFHALGHRIDTAVLSVAVDAQRGCMCSGGQDTDLTVWDLIAQEALFRLRGHRGGVVGVEFVPKQQLGQDDHSLVVTGAADGLIKVWNISIRQCVQTVVASDAQISSLSIDGAGKRLYCGLRESQLKVFNLEGLLDDPDNGTIVEHGGIPRKLNKPITFISFSHDGAFLLACTSKTVEVFRVLSREDILKKVSRKRKRQGTRASAGVDGPNRDDGKGDEMNHEELTPKENISCNGKSDDNNLNGVEKKERSDNKCVSGSTAMEEVSLLRTFFFDEKVRSACFVPPLVGSGVDENGNRRLHIAVTFNNNTVRTFETTLTTTDTQGASVLTLEDLAPRCAMEYGSHQSDIRSLKFVDNDAALVSLSSEKVILWSLSATEPQEELQNVHEYYDALEANVRRNDATGTLICTAQVPLEAAAAADAIASNLCCIGLKDGSVLLVDLPAATVVFSEPAVHVGGVRHVVQRPDKSGFISVGADQRLIVWTLALLKAPSVSGVDPVPEAEEQRNDKKRKGRRKEFDNSTEQGGYGSGEQTGSGEVKGASLQLLQSMQLELTESPLFVACSPDKRLLGVGLQNTNIQLFFADTMKPYLSLYGHKLPATAIDFSTDGTLAASVGMDKALRLWGTDFGDCHRAIHAHDDYVTGVNFLQNTHQLITVSLDGTVKHWDGDNWTMIQMFRQHQRGVWAVAATANSTCIATAGIDKCIRCFLRSSDIVFPEEEEERLAQEAMDEEAARRVAMQNLDQLQEAGVAGHVTAGTVACAEKLMEALDLVSVELQRQENKEDTSRQHPLLVNKTVWEYLWSVIENVRTSELQHALWGLTSTHVDALLNYIEIMLREKAVLNYEIAAKILLSLVSTRATSAGRTIGAAIAGEVSESYGARRLMALRCMIAEGLDRSASRVDYNIAGLQFVRQQLEEKEKTRFFDISKLQGYKKKYHSRALREERTESDWKKHKHRSQNRQ</sequence>
<evidence type="ECO:0000256" key="2">
    <source>
        <dbReference type="ARBA" id="ARBA00022737"/>
    </source>
</evidence>
<evidence type="ECO:0000256" key="6">
    <source>
        <dbReference type="SAM" id="MobiDB-lite"/>
    </source>
</evidence>
<dbReference type="InterPro" id="IPR051570">
    <property type="entry name" value="TBC1_cilium_biogenesis"/>
</dbReference>
<dbReference type="AlphaFoldDB" id="G0TYP4"/>
<gene>
    <name evidence="7" type="ORF">TVY486_0704260</name>
</gene>
<dbReference type="GO" id="GO:0005840">
    <property type="term" value="C:ribosome"/>
    <property type="evidence" value="ECO:0007669"/>
    <property type="project" value="UniProtKB-KW"/>
</dbReference>
<dbReference type="SMART" id="SM00320">
    <property type="entry name" value="WD40"/>
    <property type="match status" value="10"/>
</dbReference>
<feature type="region of interest" description="Disordered" evidence="6">
    <location>
        <begin position="1094"/>
        <end position="1118"/>
    </location>
</feature>
<dbReference type="VEuPathDB" id="TriTrypDB:TvY486_0704260"/>
<reference evidence="7" key="1">
    <citation type="journal article" date="2012" name="Proc. Natl. Acad. Sci. U.S.A.">
        <title>Antigenic diversity is generated by distinct evolutionary mechanisms in African trypanosome species.</title>
        <authorList>
            <person name="Jackson A.P."/>
            <person name="Berry A."/>
            <person name="Aslett M."/>
            <person name="Allison H.C."/>
            <person name="Burton P."/>
            <person name="Vavrova-Anderson J."/>
            <person name="Brown R."/>
            <person name="Browne H."/>
            <person name="Corton N."/>
            <person name="Hauser H."/>
            <person name="Gamble J."/>
            <person name="Gilderthorp R."/>
            <person name="Marcello L."/>
            <person name="McQuillan J."/>
            <person name="Otto T.D."/>
            <person name="Quail M.A."/>
            <person name="Sanders M.J."/>
            <person name="van Tonder A."/>
            <person name="Ginger M.L."/>
            <person name="Field M.C."/>
            <person name="Barry J.D."/>
            <person name="Hertz-Fowler C."/>
            <person name="Berriman M."/>
        </authorList>
    </citation>
    <scope>NUCLEOTIDE SEQUENCE</scope>
    <source>
        <strain evidence="7">Y486</strain>
    </source>
</reference>
<dbReference type="PANTHER" id="PTHR19853:SF0">
    <property type="entry name" value="WD REPEAT-CONTAINING PROTEIN 3"/>
    <property type="match status" value="1"/>
</dbReference>
<proteinExistence type="predicted"/>
<feature type="region of interest" description="Disordered" evidence="6">
    <location>
        <begin position="652"/>
        <end position="696"/>
    </location>
</feature>
<feature type="repeat" description="WD" evidence="4">
    <location>
        <begin position="792"/>
        <end position="824"/>
    </location>
</feature>
<dbReference type="InterPro" id="IPR019775">
    <property type="entry name" value="WD40_repeat_CS"/>
</dbReference>
<organism evidence="7">
    <name type="scientific">Trypanosoma vivax (strain Y486)</name>
    <dbReference type="NCBI Taxonomy" id="1055687"/>
    <lineage>
        <taxon>Eukaryota</taxon>
        <taxon>Discoba</taxon>
        <taxon>Euglenozoa</taxon>
        <taxon>Kinetoplastea</taxon>
        <taxon>Metakinetoplastina</taxon>
        <taxon>Trypanosomatida</taxon>
        <taxon>Trypanosomatidae</taxon>
        <taxon>Trypanosoma</taxon>
        <taxon>Duttonella</taxon>
    </lineage>
</organism>
<dbReference type="Pfam" id="PF25172">
    <property type="entry name" value="Beta-prop_WDR3_2nd"/>
    <property type="match status" value="1"/>
</dbReference>
<name>G0TYP4_TRYVY</name>
<feature type="compositionally biased region" description="Basic and acidic residues" evidence="6">
    <location>
        <begin position="1097"/>
        <end position="1107"/>
    </location>
</feature>
<dbReference type="InterPro" id="IPR015943">
    <property type="entry name" value="WD40/YVTN_repeat-like_dom_sf"/>
</dbReference>
<evidence type="ECO:0000256" key="4">
    <source>
        <dbReference type="PROSITE-ProRule" id="PRU00221"/>
    </source>
</evidence>
<feature type="repeat" description="WD" evidence="4">
    <location>
        <begin position="208"/>
        <end position="256"/>
    </location>
</feature>
<keyword evidence="3" id="KW-0689">Ribosomal protein</keyword>
<feature type="coiled-coil region" evidence="5">
    <location>
        <begin position="885"/>
        <end position="939"/>
    </location>
</feature>
<evidence type="ECO:0000313" key="7">
    <source>
        <dbReference type="EMBL" id="CCC49093.1"/>
    </source>
</evidence>
<feature type="region of interest" description="Disordered" evidence="6">
    <location>
        <begin position="353"/>
        <end position="409"/>
    </location>
</feature>
<dbReference type="EMBL" id="HE573023">
    <property type="protein sequence ID" value="CCC49093.1"/>
    <property type="molecule type" value="Genomic_DNA"/>
</dbReference>
<dbReference type="PANTHER" id="PTHR19853">
    <property type="entry name" value="WD REPEAT CONTAINING PROTEIN 3 WDR3"/>
    <property type="match status" value="1"/>
</dbReference>
<evidence type="ECO:0000256" key="3">
    <source>
        <dbReference type="ARBA" id="ARBA00022980"/>
    </source>
</evidence>
<evidence type="ECO:0000256" key="5">
    <source>
        <dbReference type="SAM" id="Coils"/>
    </source>
</evidence>
<dbReference type="GO" id="GO:0034388">
    <property type="term" value="C:Pwp2p-containing subcomplex of 90S preribosome"/>
    <property type="evidence" value="ECO:0007669"/>
    <property type="project" value="TreeGrafter"/>
</dbReference>
<dbReference type="PROSITE" id="PS50082">
    <property type="entry name" value="WD_REPEATS_2"/>
    <property type="match status" value="3"/>
</dbReference>
<dbReference type="InterPro" id="IPR036322">
    <property type="entry name" value="WD40_repeat_dom_sf"/>
</dbReference>
<dbReference type="Pfam" id="PF00400">
    <property type="entry name" value="WD40"/>
    <property type="match status" value="1"/>
</dbReference>